<dbReference type="AlphaFoldDB" id="A0A0C1L6L2"/>
<feature type="transmembrane region" description="Helical" evidence="1">
    <location>
        <begin position="12"/>
        <end position="33"/>
    </location>
</feature>
<reference evidence="2 3" key="1">
    <citation type="submission" date="2014-11" db="EMBL/GenBank/DDBJ databases">
        <title>Genome sequence of Flavihumibacter solisilvae 3-3.</title>
        <authorList>
            <person name="Zhou G."/>
            <person name="Li M."/>
            <person name="Wang G."/>
        </authorList>
    </citation>
    <scope>NUCLEOTIDE SEQUENCE [LARGE SCALE GENOMIC DNA]</scope>
    <source>
        <strain evidence="2 3">3-3</strain>
    </source>
</reference>
<evidence type="ECO:0000313" key="2">
    <source>
        <dbReference type="EMBL" id="KIC95777.1"/>
    </source>
</evidence>
<dbReference type="Proteomes" id="UP000031408">
    <property type="component" value="Unassembled WGS sequence"/>
</dbReference>
<accession>A0A0C1L6L2</accession>
<dbReference type="OrthoDB" id="714390at2"/>
<keyword evidence="1" id="KW-1133">Transmembrane helix</keyword>
<keyword evidence="1" id="KW-0812">Transmembrane</keyword>
<feature type="transmembrane region" description="Helical" evidence="1">
    <location>
        <begin position="69"/>
        <end position="90"/>
    </location>
</feature>
<gene>
    <name evidence="2" type="ORF">OI18_03800</name>
</gene>
<keyword evidence="3" id="KW-1185">Reference proteome</keyword>
<feature type="transmembrane region" description="Helical" evidence="1">
    <location>
        <begin position="136"/>
        <end position="157"/>
    </location>
</feature>
<dbReference type="RefSeq" id="WP_039137399.1">
    <property type="nucleotide sequence ID" value="NZ_JSVC01000004.1"/>
</dbReference>
<evidence type="ECO:0000313" key="3">
    <source>
        <dbReference type="Proteomes" id="UP000031408"/>
    </source>
</evidence>
<name>A0A0C1L6L2_9BACT</name>
<evidence type="ECO:0000256" key="1">
    <source>
        <dbReference type="SAM" id="Phobius"/>
    </source>
</evidence>
<evidence type="ECO:0008006" key="4">
    <source>
        <dbReference type="Google" id="ProtNLM"/>
    </source>
</evidence>
<dbReference type="STRING" id="1349421.OI18_03800"/>
<keyword evidence="1" id="KW-0472">Membrane</keyword>
<protein>
    <recommendedName>
        <fullName evidence="4">DUF2975 domain-containing protein</fullName>
    </recommendedName>
</protein>
<organism evidence="2 3">
    <name type="scientific">Flavihumibacter solisilvae</name>
    <dbReference type="NCBI Taxonomy" id="1349421"/>
    <lineage>
        <taxon>Bacteria</taxon>
        <taxon>Pseudomonadati</taxon>
        <taxon>Bacteroidota</taxon>
        <taxon>Chitinophagia</taxon>
        <taxon>Chitinophagales</taxon>
        <taxon>Chitinophagaceae</taxon>
        <taxon>Flavihumibacter</taxon>
    </lineage>
</organism>
<proteinExistence type="predicted"/>
<dbReference type="EMBL" id="JSVC01000004">
    <property type="protein sequence ID" value="KIC95777.1"/>
    <property type="molecule type" value="Genomic_DNA"/>
</dbReference>
<sequence>MTSVRILARILFYLSRVLCLLYFGMALFSLIAFTSGWGLNVVDEGRHFQVYLPFSQTPMLLGDYNLTYIIFYFMMPLTLYGLFFLLLGNVFRIFFQPRLFTSNAIRHLQVFYLGNFIVPLLVMLSTALFATLDEMHIVLTALHFVVGIFAYFLAAIFRQGVQLQNEQDLYI</sequence>
<comment type="caution">
    <text evidence="2">The sequence shown here is derived from an EMBL/GenBank/DDBJ whole genome shotgun (WGS) entry which is preliminary data.</text>
</comment>
<feature type="transmembrane region" description="Helical" evidence="1">
    <location>
        <begin position="110"/>
        <end position="130"/>
    </location>
</feature>